<dbReference type="SUPFAM" id="SSF46458">
    <property type="entry name" value="Globin-like"/>
    <property type="match status" value="1"/>
</dbReference>
<dbReference type="PROSITE" id="PS50192">
    <property type="entry name" value="T_SNARE"/>
    <property type="match status" value="1"/>
</dbReference>
<evidence type="ECO:0000256" key="5">
    <source>
        <dbReference type="PROSITE-ProRule" id="PRU00284"/>
    </source>
</evidence>
<dbReference type="OrthoDB" id="4514964at2"/>
<dbReference type="InterPro" id="IPR039379">
    <property type="entry name" value="Protoglobin_sensor_dom"/>
</dbReference>
<dbReference type="GO" id="GO:0007165">
    <property type="term" value="P:signal transduction"/>
    <property type="evidence" value="ECO:0007669"/>
    <property type="project" value="UniProtKB-KW"/>
</dbReference>
<dbReference type="GO" id="GO:0019825">
    <property type="term" value="F:oxygen binding"/>
    <property type="evidence" value="ECO:0007669"/>
    <property type="project" value="InterPro"/>
</dbReference>
<evidence type="ECO:0000313" key="10">
    <source>
        <dbReference type="Proteomes" id="UP000435648"/>
    </source>
</evidence>
<dbReference type="Proteomes" id="UP000435648">
    <property type="component" value="Chromosome"/>
</dbReference>
<evidence type="ECO:0000256" key="2">
    <source>
        <dbReference type="ARBA" id="ARBA00022519"/>
    </source>
</evidence>
<reference evidence="9 10" key="1">
    <citation type="submission" date="2019-12" db="EMBL/GenBank/DDBJ databases">
        <title>The genome of Stappia indica PHM037.</title>
        <authorList>
            <person name="Kacar D."/>
            <person name="Galan B."/>
            <person name="Canedo L."/>
            <person name="Rodriguez P."/>
            <person name="de la Calle F."/>
            <person name="Garcia J.L."/>
        </authorList>
    </citation>
    <scope>NUCLEOTIDE SEQUENCE [LARGE SCALE GENOMIC DNA]</scope>
    <source>
        <strain evidence="9 10">PHM037</strain>
    </source>
</reference>
<dbReference type="EMBL" id="CP046908">
    <property type="protein sequence ID" value="QGZ36732.1"/>
    <property type="molecule type" value="Genomic_DNA"/>
</dbReference>
<feature type="compositionally biased region" description="Basic and acidic residues" evidence="6">
    <location>
        <begin position="447"/>
        <end position="458"/>
    </location>
</feature>
<dbReference type="GO" id="GO:0006935">
    <property type="term" value="P:chemotaxis"/>
    <property type="evidence" value="ECO:0007669"/>
    <property type="project" value="InterPro"/>
</dbReference>
<keyword evidence="2" id="KW-1003">Cell membrane</keyword>
<dbReference type="SUPFAM" id="SSF58104">
    <property type="entry name" value="Methyl-accepting chemotaxis protein (MCP) signaling domain"/>
    <property type="match status" value="1"/>
</dbReference>
<dbReference type="CDD" id="cd01068">
    <property type="entry name" value="globin_sensor"/>
    <property type="match status" value="1"/>
</dbReference>
<comment type="similarity">
    <text evidence="4">Belongs to the methyl-accepting chemotaxis (MCP) protein family.</text>
</comment>
<dbReference type="Gene3D" id="1.10.490.10">
    <property type="entry name" value="Globins"/>
    <property type="match status" value="1"/>
</dbReference>
<evidence type="ECO:0000313" key="9">
    <source>
        <dbReference type="EMBL" id="QGZ36732.1"/>
    </source>
</evidence>
<keyword evidence="2" id="KW-0472">Membrane</keyword>
<dbReference type="Gene3D" id="1.10.287.950">
    <property type="entry name" value="Methyl-accepting chemotaxis protein"/>
    <property type="match status" value="1"/>
</dbReference>
<dbReference type="InterPro" id="IPR012292">
    <property type="entry name" value="Globin/Proto"/>
</dbReference>
<protein>
    <submittedName>
        <fullName evidence="9">Chemotaxis protein</fullName>
    </submittedName>
</protein>
<evidence type="ECO:0000256" key="3">
    <source>
        <dbReference type="ARBA" id="ARBA00023224"/>
    </source>
</evidence>
<dbReference type="Pfam" id="PF11563">
    <property type="entry name" value="Protoglobin"/>
    <property type="match status" value="1"/>
</dbReference>
<dbReference type="PANTHER" id="PTHR32089:SF112">
    <property type="entry name" value="LYSOZYME-LIKE PROTEIN-RELATED"/>
    <property type="match status" value="1"/>
</dbReference>
<dbReference type="GO" id="GO:0020037">
    <property type="term" value="F:heme binding"/>
    <property type="evidence" value="ECO:0007669"/>
    <property type="project" value="InterPro"/>
</dbReference>
<dbReference type="InterPro" id="IPR004089">
    <property type="entry name" value="MCPsignal_dom"/>
</dbReference>
<dbReference type="KEGG" id="siw:GH266_20870"/>
<evidence type="ECO:0000259" key="7">
    <source>
        <dbReference type="PROSITE" id="PS50111"/>
    </source>
</evidence>
<dbReference type="InterPro" id="IPR004090">
    <property type="entry name" value="Chemotax_Me-accpt_rcpt"/>
</dbReference>
<feature type="region of interest" description="Disordered" evidence="6">
    <location>
        <begin position="447"/>
        <end position="474"/>
    </location>
</feature>
<evidence type="ECO:0000256" key="6">
    <source>
        <dbReference type="SAM" id="MobiDB-lite"/>
    </source>
</evidence>
<dbReference type="PANTHER" id="PTHR32089">
    <property type="entry name" value="METHYL-ACCEPTING CHEMOTAXIS PROTEIN MCPB"/>
    <property type="match status" value="1"/>
</dbReference>
<accession>A0A857CE66</accession>
<dbReference type="PROSITE" id="PS50111">
    <property type="entry name" value="CHEMOTAXIS_TRANSDUC_2"/>
    <property type="match status" value="1"/>
</dbReference>
<comment type="subcellular location">
    <subcellularLocation>
        <location evidence="1">Cell inner membrane</location>
        <topology evidence="1">Multi-pass membrane protein</topology>
    </subcellularLocation>
</comment>
<keyword evidence="2" id="KW-0997">Cell inner membrane</keyword>
<dbReference type="AlphaFoldDB" id="A0A857CE66"/>
<gene>
    <name evidence="9" type="ORF">GH266_20870</name>
</gene>
<evidence type="ECO:0000256" key="1">
    <source>
        <dbReference type="ARBA" id="ARBA00004429"/>
    </source>
</evidence>
<dbReference type="InterPro" id="IPR044398">
    <property type="entry name" value="Globin-sensor_dom"/>
</dbReference>
<feature type="domain" description="Methyl-accepting transducer" evidence="7">
    <location>
        <begin position="190"/>
        <end position="426"/>
    </location>
</feature>
<dbReference type="InterPro" id="IPR009050">
    <property type="entry name" value="Globin-like_sf"/>
</dbReference>
<name>A0A857CE66_9HYPH</name>
<sequence length="474" mass="50614">MSGAGSRNSRTRLEFARIDEETRKTLRDLWKVVEPSLPGILAGFYKHLVTEPSLKDLLGTRQAALESAQKTHWQRLFNARFDEDYESSINRIGRAHSRIGLEPRWYIAGYQYVLNELTALVLKRHRFSPPKAQAALQALNKAVLLDLDYAISTYQQILMEEQEARTSCLAEAIDRFKGRVETSLASVDKAADTMQKRADTLSSVAGAASDEAMSASAASEQTSTSVQTVASAAEELASSIEEIARQVTGASDVARRANAVTDSASRDVGLLSVTAQKIGDVIGLIQAIAEQTNLLALNATIEAARAGDAGRGFAIVAQEVKSLAGQTSKATEDIAQQIAEIQSATTRAVDTIGSIASTVGEIDTLTATIAAAIEEQGAATREISMNVQHAAQGTVTLTRNVTGVNAAIEKTEDAARDFLSVSGDLRGQSDQISGQIRDFFGEIRQATERGADKGDRKAASGSPSGRTADARRSA</sequence>
<dbReference type="InterPro" id="IPR000727">
    <property type="entry name" value="T_SNARE_dom"/>
</dbReference>
<dbReference type="GO" id="GO:0004888">
    <property type="term" value="F:transmembrane signaling receptor activity"/>
    <property type="evidence" value="ECO:0007669"/>
    <property type="project" value="InterPro"/>
</dbReference>
<dbReference type="Pfam" id="PF00015">
    <property type="entry name" value="MCPsignal"/>
    <property type="match status" value="1"/>
</dbReference>
<feature type="domain" description="T-SNARE coiled-coil homology" evidence="8">
    <location>
        <begin position="342"/>
        <end position="404"/>
    </location>
</feature>
<dbReference type="GO" id="GO:0005886">
    <property type="term" value="C:plasma membrane"/>
    <property type="evidence" value="ECO:0007669"/>
    <property type="project" value="UniProtKB-SubCell"/>
</dbReference>
<dbReference type="SMART" id="SM00283">
    <property type="entry name" value="MA"/>
    <property type="match status" value="1"/>
</dbReference>
<evidence type="ECO:0000259" key="8">
    <source>
        <dbReference type="PROSITE" id="PS50192"/>
    </source>
</evidence>
<dbReference type="RefSeq" id="WP_158195555.1">
    <property type="nucleotide sequence ID" value="NZ_CP046908.1"/>
</dbReference>
<keyword evidence="3 5" id="KW-0807">Transducer</keyword>
<proteinExistence type="inferred from homology"/>
<evidence type="ECO:0000256" key="4">
    <source>
        <dbReference type="ARBA" id="ARBA00029447"/>
    </source>
</evidence>
<organism evidence="9 10">
    <name type="scientific">Stappia indica</name>
    <dbReference type="NCBI Taxonomy" id="538381"/>
    <lineage>
        <taxon>Bacteria</taxon>
        <taxon>Pseudomonadati</taxon>
        <taxon>Pseudomonadota</taxon>
        <taxon>Alphaproteobacteria</taxon>
        <taxon>Hyphomicrobiales</taxon>
        <taxon>Stappiaceae</taxon>
        <taxon>Stappia</taxon>
    </lineage>
</organism>
<dbReference type="PRINTS" id="PR00260">
    <property type="entry name" value="CHEMTRNSDUCR"/>
</dbReference>